<dbReference type="EMBL" id="LWCA01000484">
    <property type="protein sequence ID" value="OAF68245.1"/>
    <property type="molecule type" value="Genomic_DNA"/>
</dbReference>
<name>A0A177B1U6_9BILA</name>
<keyword evidence="3" id="KW-1185">Reference proteome</keyword>
<feature type="compositionally biased region" description="Basic and acidic residues" evidence="1">
    <location>
        <begin position="500"/>
        <end position="517"/>
    </location>
</feature>
<evidence type="ECO:0000313" key="2">
    <source>
        <dbReference type="EMBL" id="OAF68245.1"/>
    </source>
</evidence>
<organism evidence="2 3">
    <name type="scientific">Intoshia linei</name>
    <dbReference type="NCBI Taxonomy" id="1819745"/>
    <lineage>
        <taxon>Eukaryota</taxon>
        <taxon>Metazoa</taxon>
        <taxon>Spiralia</taxon>
        <taxon>Lophotrochozoa</taxon>
        <taxon>Mesozoa</taxon>
        <taxon>Orthonectida</taxon>
        <taxon>Rhopaluridae</taxon>
        <taxon>Intoshia</taxon>
    </lineage>
</organism>
<gene>
    <name evidence="2" type="ORF">A3Q56_04006</name>
</gene>
<comment type="caution">
    <text evidence="2">The sequence shown here is derived from an EMBL/GenBank/DDBJ whole genome shotgun (WGS) entry which is preliminary data.</text>
</comment>
<evidence type="ECO:0000256" key="1">
    <source>
        <dbReference type="SAM" id="MobiDB-lite"/>
    </source>
</evidence>
<accession>A0A177B1U6</accession>
<dbReference type="AlphaFoldDB" id="A0A177B1U6"/>
<evidence type="ECO:0000313" key="3">
    <source>
        <dbReference type="Proteomes" id="UP000078046"/>
    </source>
</evidence>
<dbReference type="Proteomes" id="UP000078046">
    <property type="component" value="Unassembled WGS sequence"/>
</dbReference>
<protein>
    <submittedName>
        <fullName evidence="2">Uncharacterized protein</fullName>
    </submittedName>
</protein>
<proteinExistence type="predicted"/>
<feature type="region of interest" description="Disordered" evidence="1">
    <location>
        <begin position="500"/>
        <end position="528"/>
    </location>
</feature>
<sequence length="528" mass="61878">MQYLGKFSKGNNDCCHSKNYLGPSQNKPESINSNDIDASIEKITCILDHALGFNQNNDDETKCNDLYTKAKIDDTLKDMGLIRIDSMSIERIKYNILLNKFNKTIKTNRGKYFYTDKECTCHDCYNINRKSFNQEFIDKKVKSSEKIQRKLARIQFCSIDTFLRKDFYKFKSSKYTDPEPKDEHGMNNNNSYMPISQIYENSLSTQLGEYISSCQNKYKNAVVNDMELNLDYCQINYYAPLDLFCRIKRNCVNASNQDWFNLFQDTIGFFKFNRFKIYLDGIATYFIDIIIARRNLVSSLKILMRLKVFVQSLVYLQFLKLEKNFKKNDNKKCYLNGIVMKNNIYSDVLVIACKIAQLPLKYVKNFLPIEALICINSNYVEVHIETLGKVEKDYIISDKFGLVECEPHVPDCIFQCTNEADCTDLRDMEEGIDRKNFIKNLYINTITTGNGYQECTWFRQKIMQWYKCLNDHLSITESQALDKNQVRTFNNYIKTEGTELRRLQSSPRKESDAHKNESNLIMEPTNII</sequence>
<reference evidence="2 3" key="1">
    <citation type="submission" date="2016-04" db="EMBL/GenBank/DDBJ databases">
        <title>The genome of Intoshia linei affirms orthonectids as highly simplified spiralians.</title>
        <authorList>
            <person name="Mikhailov K.V."/>
            <person name="Slusarev G.S."/>
            <person name="Nikitin M.A."/>
            <person name="Logacheva M.D."/>
            <person name="Penin A."/>
            <person name="Aleoshin V."/>
            <person name="Panchin Y.V."/>
        </authorList>
    </citation>
    <scope>NUCLEOTIDE SEQUENCE [LARGE SCALE GENOMIC DNA]</scope>
    <source>
        <strain evidence="2">Intl2013</strain>
        <tissue evidence="2">Whole animal</tissue>
    </source>
</reference>